<sequence length="96" mass="10948">MHPVLTPLTACPQMPGDPRQHAARRCCVRTARRIRSLQKAGYLVQPGLQHHVLQTRLMTRPMLIRPHLLSTPPCQAEFVLAHKTDGDGRQRRSNRL</sequence>
<evidence type="ECO:0000313" key="5">
    <source>
        <dbReference type="Proteomes" id="UP001055303"/>
    </source>
</evidence>
<evidence type="ECO:0000313" key="3">
    <source>
        <dbReference type="EMBL" id="VUF15864.1"/>
    </source>
</evidence>
<gene>
    <name evidence="2" type="ORF">IFDJLNFL_4968</name>
    <name evidence="3" type="ORF">MTDSW087_05612</name>
</gene>
<reference evidence="3 4" key="1">
    <citation type="submission" date="2019-06" db="EMBL/GenBank/DDBJ databases">
        <authorList>
            <person name="Rodrigo-Torres L."/>
            <person name="Arahal R. D."/>
            <person name="Lucena T."/>
        </authorList>
    </citation>
    <scope>NUCLEOTIDE SEQUENCE [LARGE SCALE GENOMIC DNA]</scope>
    <source>
        <strain evidence="3 4">SW08-7</strain>
    </source>
</reference>
<proteinExistence type="predicted"/>
<evidence type="ECO:0000256" key="1">
    <source>
        <dbReference type="SAM" id="MobiDB-lite"/>
    </source>
</evidence>
<reference evidence="2" key="2">
    <citation type="journal article" date="2021" name="Front. Microbiol.">
        <title>Comprehensive Comparative Genomics and Phenotyping of Methylobacterium Species.</title>
        <authorList>
            <person name="Alessa O."/>
            <person name="Ogura Y."/>
            <person name="Fujitani Y."/>
            <person name="Takami H."/>
            <person name="Hayashi T."/>
            <person name="Sahin N."/>
            <person name="Tani A."/>
        </authorList>
    </citation>
    <scope>NUCLEOTIDE SEQUENCE</scope>
    <source>
        <strain evidence="2">DSM 22415</strain>
    </source>
</reference>
<dbReference type="EMBL" id="CABFVH010000074">
    <property type="protein sequence ID" value="VUF15864.1"/>
    <property type="molecule type" value="Genomic_DNA"/>
</dbReference>
<feature type="region of interest" description="Disordered" evidence="1">
    <location>
        <begin position="1"/>
        <end position="21"/>
    </location>
</feature>
<evidence type="ECO:0000313" key="4">
    <source>
        <dbReference type="Proteomes" id="UP000401717"/>
    </source>
</evidence>
<protein>
    <submittedName>
        <fullName evidence="3">Uncharacterized protein</fullName>
    </submittedName>
</protein>
<dbReference type="EMBL" id="BPQI01000183">
    <property type="protein sequence ID" value="GJD59042.1"/>
    <property type="molecule type" value="Genomic_DNA"/>
</dbReference>
<keyword evidence="5" id="KW-1185">Reference proteome</keyword>
<accession>A0A564G782</accession>
<dbReference type="Proteomes" id="UP000401717">
    <property type="component" value="Unassembled WGS sequence"/>
</dbReference>
<dbReference type="AlphaFoldDB" id="A0A564G782"/>
<name>A0A564G782_9HYPH</name>
<reference evidence="2" key="3">
    <citation type="submission" date="2021-08" db="EMBL/GenBank/DDBJ databases">
        <authorList>
            <person name="Tani A."/>
            <person name="Ola A."/>
            <person name="Ogura Y."/>
            <person name="Katsura K."/>
            <person name="Hayashi T."/>
        </authorList>
    </citation>
    <scope>NUCLEOTIDE SEQUENCE</scope>
    <source>
        <strain evidence="2">DSM 22415</strain>
    </source>
</reference>
<organism evidence="3 4">
    <name type="scientific">Methylobacterium dankookense</name>
    <dbReference type="NCBI Taxonomy" id="560405"/>
    <lineage>
        <taxon>Bacteria</taxon>
        <taxon>Pseudomonadati</taxon>
        <taxon>Pseudomonadota</taxon>
        <taxon>Alphaproteobacteria</taxon>
        <taxon>Hyphomicrobiales</taxon>
        <taxon>Methylobacteriaceae</taxon>
        <taxon>Methylobacterium</taxon>
    </lineage>
</organism>
<dbReference type="Proteomes" id="UP001055303">
    <property type="component" value="Unassembled WGS sequence"/>
</dbReference>
<evidence type="ECO:0000313" key="2">
    <source>
        <dbReference type="EMBL" id="GJD59042.1"/>
    </source>
</evidence>